<evidence type="ECO:0000313" key="5">
    <source>
        <dbReference type="Proteomes" id="UP000184447"/>
    </source>
</evidence>
<feature type="domain" description="PurM-like C-terminal" evidence="3">
    <location>
        <begin position="163"/>
        <end position="309"/>
    </location>
</feature>
<dbReference type="SUPFAM" id="SSF55326">
    <property type="entry name" value="PurM N-terminal domain-like"/>
    <property type="match status" value="1"/>
</dbReference>
<protein>
    <submittedName>
        <fullName evidence="4">Hydrogenase maturation protein, carbamoyl dehydratase HypE</fullName>
    </submittedName>
</protein>
<comment type="similarity">
    <text evidence="1">Belongs to the HypE family.</text>
</comment>
<dbReference type="Pfam" id="PF02769">
    <property type="entry name" value="AIRS_C"/>
    <property type="match status" value="1"/>
</dbReference>
<dbReference type="OrthoDB" id="9801934at2"/>
<dbReference type="EMBL" id="FQXM01000012">
    <property type="protein sequence ID" value="SHH77002.1"/>
    <property type="molecule type" value="Genomic_DNA"/>
</dbReference>
<dbReference type="RefSeq" id="WP_073338665.1">
    <property type="nucleotide sequence ID" value="NZ_FQXM01000012.1"/>
</dbReference>
<dbReference type="AlphaFoldDB" id="A0A1M5VP18"/>
<dbReference type="GO" id="GO:0051604">
    <property type="term" value="P:protein maturation"/>
    <property type="evidence" value="ECO:0007669"/>
    <property type="project" value="TreeGrafter"/>
</dbReference>
<dbReference type="NCBIfam" id="TIGR02124">
    <property type="entry name" value="hypE"/>
    <property type="match status" value="1"/>
</dbReference>
<dbReference type="Proteomes" id="UP000184447">
    <property type="component" value="Unassembled WGS sequence"/>
</dbReference>
<feature type="domain" description="PurM-like N-terminal" evidence="2">
    <location>
        <begin position="36"/>
        <end position="152"/>
    </location>
</feature>
<accession>A0A1M5VP18</accession>
<keyword evidence="5" id="KW-1185">Reference proteome</keyword>
<dbReference type="InterPro" id="IPR036676">
    <property type="entry name" value="PurM-like_C_sf"/>
</dbReference>
<evidence type="ECO:0000313" key="4">
    <source>
        <dbReference type="EMBL" id="SHH77002.1"/>
    </source>
</evidence>
<sequence>MNKKIELKHGDGGLHTNKLIKDIFYRNFNNEILLKGRDSALIDLSKINNHKLAYTTDSYVVKPIFFPGGNIGSLAVCGTINDLTAAGATPYFLSVGFIIEEGFEIEKLNLIASTMGDICKNNNVRIVTGDTKVVEKNSLDQIFINTSGVGFVKKGFKPRQISIGDEIIVTGSIGDHGTVIGIERFDFGVDMNLKSDCAALNNILYELHEFLPKIKLMKDPTRGGIATILNEIANDMVVGVTIHENKIPIKNEVKGITELLGLDPYYLACEGRMILIVEKGYGNAVVNELRKLHNCKNSQIIGIIENSSSPYVCLETRIGGKRLLHILEESMLPRIC</sequence>
<name>A0A1M5VP18_9CLOT</name>
<dbReference type="PANTHER" id="PTHR30303">
    <property type="entry name" value="HYDROGENASE ISOENZYMES FORMATION PROTEIN HYPE"/>
    <property type="match status" value="1"/>
</dbReference>
<proteinExistence type="inferred from homology"/>
<evidence type="ECO:0000256" key="1">
    <source>
        <dbReference type="ARBA" id="ARBA00006243"/>
    </source>
</evidence>
<dbReference type="SUPFAM" id="SSF56042">
    <property type="entry name" value="PurM C-terminal domain-like"/>
    <property type="match status" value="1"/>
</dbReference>
<dbReference type="PIRSF" id="PIRSF005644">
    <property type="entry name" value="Hdrgns_mtr_HypE"/>
    <property type="match status" value="1"/>
</dbReference>
<dbReference type="InterPro" id="IPR011854">
    <property type="entry name" value="HypE"/>
</dbReference>
<dbReference type="CDD" id="cd02197">
    <property type="entry name" value="HypE"/>
    <property type="match status" value="1"/>
</dbReference>
<dbReference type="Gene3D" id="3.30.1330.10">
    <property type="entry name" value="PurM-like, N-terminal domain"/>
    <property type="match status" value="1"/>
</dbReference>
<organism evidence="4 5">
    <name type="scientific">Clostridium grantii DSM 8605</name>
    <dbReference type="NCBI Taxonomy" id="1121316"/>
    <lineage>
        <taxon>Bacteria</taxon>
        <taxon>Bacillati</taxon>
        <taxon>Bacillota</taxon>
        <taxon>Clostridia</taxon>
        <taxon>Eubacteriales</taxon>
        <taxon>Clostridiaceae</taxon>
        <taxon>Clostridium</taxon>
    </lineage>
</organism>
<dbReference type="PANTHER" id="PTHR30303:SF0">
    <property type="entry name" value="CARBAMOYL DEHYDRATASE HYPE"/>
    <property type="match status" value="1"/>
</dbReference>
<dbReference type="InterPro" id="IPR010918">
    <property type="entry name" value="PurM-like_C_dom"/>
</dbReference>
<dbReference type="InterPro" id="IPR036921">
    <property type="entry name" value="PurM-like_N_sf"/>
</dbReference>
<dbReference type="STRING" id="1121316.SAMN02745207_02405"/>
<reference evidence="4 5" key="1">
    <citation type="submission" date="2016-11" db="EMBL/GenBank/DDBJ databases">
        <authorList>
            <person name="Jaros S."/>
            <person name="Januszkiewicz K."/>
            <person name="Wedrychowicz H."/>
        </authorList>
    </citation>
    <scope>NUCLEOTIDE SEQUENCE [LARGE SCALE GENOMIC DNA]</scope>
    <source>
        <strain evidence="4 5">DSM 8605</strain>
    </source>
</reference>
<dbReference type="Pfam" id="PF00586">
    <property type="entry name" value="AIRS"/>
    <property type="match status" value="1"/>
</dbReference>
<gene>
    <name evidence="4" type="ORF">SAMN02745207_02405</name>
</gene>
<dbReference type="Gene3D" id="3.90.650.10">
    <property type="entry name" value="PurM-like C-terminal domain"/>
    <property type="match status" value="1"/>
</dbReference>
<evidence type="ECO:0000259" key="2">
    <source>
        <dbReference type="Pfam" id="PF00586"/>
    </source>
</evidence>
<dbReference type="InterPro" id="IPR016188">
    <property type="entry name" value="PurM-like_N"/>
</dbReference>
<evidence type="ECO:0000259" key="3">
    <source>
        <dbReference type="Pfam" id="PF02769"/>
    </source>
</evidence>